<dbReference type="GO" id="GO:0042393">
    <property type="term" value="F:histone binding"/>
    <property type="evidence" value="ECO:0007669"/>
    <property type="project" value="UniProtKB-UniRule"/>
</dbReference>
<dbReference type="STRING" id="888268.A0A1E5UMV1"/>
<proteinExistence type="inferred from homology"/>
<evidence type="ECO:0000256" key="1">
    <source>
        <dbReference type="RuleBase" id="RU369089"/>
    </source>
</evidence>
<dbReference type="GO" id="GO:0000976">
    <property type="term" value="F:transcription cis-regulatory region binding"/>
    <property type="evidence" value="ECO:0007669"/>
    <property type="project" value="TreeGrafter"/>
</dbReference>
<comment type="subunit">
    <text evidence="1">Interacts with H3K4me3 and to a lesser extent with H3K4me2.</text>
</comment>
<dbReference type="PANTHER" id="PTHR12321">
    <property type="entry name" value="CPG BINDING PROTEIN"/>
    <property type="match status" value="1"/>
</dbReference>
<keyword evidence="1" id="KW-0804">Transcription</keyword>
<evidence type="ECO:0000313" key="3">
    <source>
        <dbReference type="EMBL" id="OEL14115.1"/>
    </source>
</evidence>
<keyword evidence="1" id="KW-0862">Zinc</keyword>
<keyword evidence="4" id="KW-1185">Reference proteome</keyword>
<dbReference type="GO" id="GO:0008270">
    <property type="term" value="F:zinc ion binding"/>
    <property type="evidence" value="ECO:0007669"/>
    <property type="project" value="UniProtKB-KW"/>
</dbReference>
<gene>
    <name evidence="3" type="ORF">BAE44_0024868</name>
</gene>
<comment type="caution">
    <text evidence="3">The sequence shown here is derived from an EMBL/GenBank/DDBJ whole genome shotgun (WGS) entry which is preliminary data.</text>
</comment>
<feature type="domain" description="Alfin N-terminal" evidence="2">
    <location>
        <begin position="27"/>
        <end position="151"/>
    </location>
</feature>
<dbReference type="GO" id="GO:0003712">
    <property type="term" value="F:transcription coregulator activity"/>
    <property type="evidence" value="ECO:0007669"/>
    <property type="project" value="TreeGrafter"/>
</dbReference>
<keyword evidence="1" id="KW-0479">Metal-binding</keyword>
<keyword evidence="1" id="KW-0156">Chromatin regulator</keyword>
<evidence type="ECO:0000313" key="4">
    <source>
        <dbReference type="Proteomes" id="UP000095767"/>
    </source>
</evidence>
<comment type="function">
    <text evidence="1">Histone-binding component that specifically recognizes H3 tails trimethylated on 'Lys-4' (H3K4me3), which mark transcription start sites of virtually all active genes.</text>
</comment>
<sequence>METRARCPAASVLPARPRHRTLRPPCTVESIFRNFTIRRAALIRALTTDEEALFNKCDPGMQLLCLRGNTDGSWEVKLPESCVPISQPEPTLSINISRDKMKRHEWLQEVAVQCDAWLINISFYFAPLLIASERERLFNMINSLKTVQETFLASNTYLRICHLEEEVTCFCSELYTNQVVYIQV</sequence>
<accession>A0A1E5UMV1</accession>
<dbReference type="InterPro" id="IPR045104">
    <property type="entry name" value="Alfin"/>
</dbReference>
<dbReference type="Proteomes" id="UP000095767">
    <property type="component" value="Unassembled WGS sequence"/>
</dbReference>
<dbReference type="GO" id="GO:0006355">
    <property type="term" value="P:regulation of DNA-templated transcription"/>
    <property type="evidence" value="ECO:0007669"/>
    <property type="project" value="UniProtKB-UniRule"/>
</dbReference>
<comment type="subcellular location">
    <subcellularLocation>
        <location evidence="1">Nucleus</location>
    </subcellularLocation>
</comment>
<name>A0A1E5UMV1_9POAL</name>
<protein>
    <recommendedName>
        <fullName evidence="1">PHD finger protein ALFIN-LIKE</fullName>
    </recommendedName>
</protein>
<keyword evidence="1" id="KW-0805">Transcription regulation</keyword>
<dbReference type="OrthoDB" id="669953at2759"/>
<comment type="similarity">
    <text evidence="1">Belongs to the Alfin family.</text>
</comment>
<organism evidence="3 4">
    <name type="scientific">Dichanthelium oligosanthes</name>
    <dbReference type="NCBI Taxonomy" id="888268"/>
    <lineage>
        <taxon>Eukaryota</taxon>
        <taxon>Viridiplantae</taxon>
        <taxon>Streptophyta</taxon>
        <taxon>Embryophyta</taxon>
        <taxon>Tracheophyta</taxon>
        <taxon>Spermatophyta</taxon>
        <taxon>Magnoliopsida</taxon>
        <taxon>Liliopsida</taxon>
        <taxon>Poales</taxon>
        <taxon>Poaceae</taxon>
        <taxon>PACMAD clade</taxon>
        <taxon>Panicoideae</taxon>
        <taxon>Panicodae</taxon>
        <taxon>Paniceae</taxon>
        <taxon>Dichantheliinae</taxon>
        <taxon>Dichanthelium</taxon>
    </lineage>
</organism>
<keyword evidence="1" id="KW-0863">Zinc-finger</keyword>
<dbReference type="PANTHER" id="PTHR12321:SF39">
    <property type="entry name" value="PHD FINGER PROTEIN ALFIN-LIKE 2"/>
    <property type="match status" value="1"/>
</dbReference>
<comment type="domain">
    <text evidence="1">The PHD-type zinc finger mediates the binding to H3K4me3.</text>
</comment>
<dbReference type="Pfam" id="PF12165">
    <property type="entry name" value="Alfin"/>
    <property type="match status" value="1"/>
</dbReference>
<dbReference type="GO" id="GO:0006325">
    <property type="term" value="P:chromatin organization"/>
    <property type="evidence" value="ECO:0007669"/>
    <property type="project" value="UniProtKB-UniRule"/>
</dbReference>
<dbReference type="AlphaFoldDB" id="A0A1E5UMV1"/>
<keyword evidence="1" id="KW-0539">Nucleus</keyword>
<dbReference type="GO" id="GO:0005634">
    <property type="term" value="C:nucleus"/>
    <property type="evidence" value="ECO:0007669"/>
    <property type="project" value="UniProtKB-SubCell"/>
</dbReference>
<reference evidence="3 4" key="1">
    <citation type="submission" date="2016-09" db="EMBL/GenBank/DDBJ databases">
        <title>The draft genome of Dichanthelium oligosanthes: A C3 panicoid grass species.</title>
        <authorList>
            <person name="Studer A.J."/>
            <person name="Schnable J.C."/>
            <person name="Brutnell T.P."/>
        </authorList>
    </citation>
    <scope>NUCLEOTIDE SEQUENCE [LARGE SCALE GENOMIC DNA]</scope>
    <source>
        <strain evidence="4">cv. Kellogg 1175</strain>
        <tissue evidence="3">Leaf</tissue>
    </source>
</reference>
<evidence type="ECO:0000259" key="2">
    <source>
        <dbReference type="Pfam" id="PF12165"/>
    </source>
</evidence>
<dbReference type="InterPro" id="IPR021998">
    <property type="entry name" value="Alfin_N"/>
</dbReference>
<dbReference type="EMBL" id="LWDX02071120">
    <property type="protein sequence ID" value="OEL14115.1"/>
    <property type="molecule type" value="Genomic_DNA"/>
</dbReference>